<dbReference type="InterPro" id="IPR003812">
    <property type="entry name" value="Fido"/>
</dbReference>
<evidence type="ECO:0000259" key="1">
    <source>
        <dbReference type="PROSITE" id="PS51459"/>
    </source>
</evidence>
<dbReference type="AlphaFoldDB" id="A0A939DGM7"/>
<dbReference type="InterPro" id="IPR053737">
    <property type="entry name" value="Type_II_TA_Toxin"/>
</dbReference>
<comment type="caution">
    <text evidence="2">The sequence shown here is derived from an EMBL/GenBank/DDBJ whole genome shotgun (WGS) entry which is preliminary data.</text>
</comment>
<sequence length="334" mass="37198">MVEQQVHLFTSPDGEAQLEVALDEDTAWLSLDQMAALFGRDKSVVSRHIRNVFKEGELVRDSVVAKNATTAADGKTYQVDYFNLDVIISVGYRVKSQRGVQFRQWATRILKDHLVQGYTLNQRRLAERGVEFEQAVNLLSRTLANQGLVSAEGEAVAAVISEYARSWSLLQGYDQQKLDEVGARQADMLGLALDEALEAISELKQALIAKGEATALFGQLRGEGLASALATIEQGFGDELFYPNVASRAAHLLYFVIKNHPLADGNKRCGSFLFLWYLRRNQALLARPVEQLINDNTLVALALLVAESLPEQKDLMIRLIEHFILLEEPVAEKD</sequence>
<dbReference type="PROSITE" id="PS51459">
    <property type="entry name" value="FIDO"/>
    <property type="match status" value="1"/>
</dbReference>
<name>A0A939DGM7_9GAMM</name>
<dbReference type="Pfam" id="PF02661">
    <property type="entry name" value="Fic"/>
    <property type="match status" value="1"/>
</dbReference>
<gene>
    <name evidence="2" type="ORF">JYP50_14760</name>
</gene>
<evidence type="ECO:0000313" key="3">
    <source>
        <dbReference type="Proteomes" id="UP000664303"/>
    </source>
</evidence>
<dbReference type="PANTHER" id="PTHR35810:SF1">
    <property type="entry name" value="CYTOPLASMIC PROTEIN"/>
    <property type="match status" value="1"/>
</dbReference>
<dbReference type="SMART" id="SM01040">
    <property type="entry name" value="Bro-N"/>
    <property type="match status" value="1"/>
</dbReference>
<dbReference type="Proteomes" id="UP000664303">
    <property type="component" value="Unassembled WGS sequence"/>
</dbReference>
<dbReference type="SUPFAM" id="SSF140931">
    <property type="entry name" value="Fic-like"/>
    <property type="match status" value="1"/>
</dbReference>
<accession>A0A939DGM7</accession>
<feature type="domain" description="Fido" evidence="1">
    <location>
        <begin position="195"/>
        <end position="321"/>
    </location>
</feature>
<dbReference type="PANTHER" id="PTHR35810">
    <property type="entry name" value="CYTOPLASMIC PROTEIN-RELATED"/>
    <property type="match status" value="1"/>
</dbReference>
<dbReference type="RefSeq" id="WP_206561313.1">
    <property type="nucleotide sequence ID" value="NZ_JAFKCZ010000010.1"/>
</dbReference>
<dbReference type="EMBL" id="JAFKCZ010000010">
    <property type="protein sequence ID" value="MBN7797869.1"/>
    <property type="molecule type" value="Genomic_DNA"/>
</dbReference>
<dbReference type="Gene3D" id="1.20.120.1870">
    <property type="entry name" value="Fic/DOC protein, Fido domain"/>
    <property type="match status" value="1"/>
</dbReference>
<dbReference type="Pfam" id="PF13310">
    <property type="entry name" value="Virulence_RhuM"/>
    <property type="match status" value="1"/>
</dbReference>
<protein>
    <submittedName>
        <fullName evidence="2">Virulence RhuM family protein</fullName>
    </submittedName>
</protein>
<evidence type="ECO:0000313" key="2">
    <source>
        <dbReference type="EMBL" id="MBN7797869.1"/>
    </source>
</evidence>
<keyword evidence="3" id="KW-1185">Reference proteome</keyword>
<dbReference type="InterPro" id="IPR011204">
    <property type="entry name" value="Virulence_RhuM-like"/>
</dbReference>
<proteinExistence type="predicted"/>
<reference evidence="2" key="1">
    <citation type="submission" date="2021-02" db="EMBL/GenBank/DDBJ databases">
        <title>PHA producing bacteria isolated from coastal sediment in Guangdong, Shenzhen.</title>
        <authorList>
            <person name="Zheng W."/>
            <person name="Yu S."/>
            <person name="Huang Y."/>
        </authorList>
    </citation>
    <scope>NUCLEOTIDE SEQUENCE</scope>
    <source>
        <strain evidence="2">TN14-10</strain>
    </source>
</reference>
<dbReference type="InterPro" id="IPR003497">
    <property type="entry name" value="BRO_N_domain"/>
</dbReference>
<organism evidence="2 3">
    <name type="scientific">Parahaliea mediterranea</name>
    <dbReference type="NCBI Taxonomy" id="651086"/>
    <lineage>
        <taxon>Bacteria</taxon>
        <taxon>Pseudomonadati</taxon>
        <taxon>Pseudomonadota</taxon>
        <taxon>Gammaproteobacteria</taxon>
        <taxon>Cellvibrionales</taxon>
        <taxon>Halieaceae</taxon>
        <taxon>Parahaliea</taxon>
    </lineage>
</organism>
<dbReference type="InterPro" id="IPR036597">
    <property type="entry name" value="Fido-like_dom_sf"/>
</dbReference>